<name>A0AC35FEE6_9BILA</name>
<evidence type="ECO:0000313" key="1">
    <source>
        <dbReference type="Proteomes" id="UP000887580"/>
    </source>
</evidence>
<dbReference type="Proteomes" id="UP000887580">
    <property type="component" value="Unplaced"/>
</dbReference>
<organism evidence="1 2">
    <name type="scientific">Panagrolaimus sp. PS1159</name>
    <dbReference type="NCBI Taxonomy" id="55785"/>
    <lineage>
        <taxon>Eukaryota</taxon>
        <taxon>Metazoa</taxon>
        <taxon>Ecdysozoa</taxon>
        <taxon>Nematoda</taxon>
        <taxon>Chromadorea</taxon>
        <taxon>Rhabditida</taxon>
        <taxon>Tylenchina</taxon>
        <taxon>Panagrolaimomorpha</taxon>
        <taxon>Panagrolaimoidea</taxon>
        <taxon>Panagrolaimidae</taxon>
        <taxon>Panagrolaimus</taxon>
    </lineage>
</organism>
<protein>
    <submittedName>
        <fullName evidence="2">Sodium/nucleoside cotransporter</fullName>
    </submittedName>
</protein>
<accession>A0AC35FEE6</accession>
<dbReference type="WBParaSite" id="PS1159_v2.g16723.t1">
    <property type="protein sequence ID" value="PS1159_v2.g16723.t1"/>
    <property type="gene ID" value="PS1159_v2.g16723"/>
</dbReference>
<reference evidence="2" key="1">
    <citation type="submission" date="2022-11" db="UniProtKB">
        <authorList>
            <consortium name="WormBaseParasite"/>
        </authorList>
    </citation>
    <scope>IDENTIFICATION</scope>
</reference>
<sequence length="673" mass="74690">MSFRRGSSLTPGHPRQTFGEIAINGTSRANSIAQSDGYDSNPRKSTVGITGEHTFFPPAISSPLPEDGFSKAGDKDSDDDSEFPEYIDEEITGPMKYVSLAQTSVTNFTKNYSTQIKWTIIGALVILYFVFLGIALHHNYKKAQFLMIATIFAIFLLIYYELFKPYLGEWVEKHIVEPILQLFHIGWNSLIVRLVFYLIFFAAIATFLIIDTWKDRTRLIGLGGMIFFITFMFVFSKSPSRINWRPVIWGFFLQFILGLLVLRWKWGADRFQDASHYIVVFLDYTNNGTVFVYGFLAAPPNICGMDPVFAFSSIQVVIYFGSIVALLYYYGIMQVVLKWMAWFMQITLGTTAAESLNSCACIFLGQSEAPLLIKPYLMKMTASELHAVMTSGFACIAGSLFAAYISFGACPSYLLSSTVMSAPGSLACSKILFPETKRSKLQNIEDLELPKGEESNALECISNGAVMAVELVMAIVANLIVFLALLAFIDNVIGWTGSLIGHDDWTFELIIGYVFYPLAFVMGVTESSEQTKTVAQLMGTKTVLNEFIAYQKLGKLVKAKALSPRSAMIATYALCGFSNFSSIGIQLGVLGGMMPKRKKLLSSIALRALMAGCISCFMTASLAGILVEDATYCTGKVDNHCFNVDNYIEAYDNFTMTENITTPNSFLSIHEDL</sequence>
<evidence type="ECO:0000313" key="2">
    <source>
        <dbReference type="WBParaSite" id="PS1159_v2.g16723.t1"/>
    </source>
</evidence>
<proteinExistence type="predicted"/>